<sequence length="70" mass="7497">MARSLTLTFVTSNGSKATLTIQGVKDGLTNEQVKALMDVIITNNIFLTKNGSLSSPSKAKVTEINSREIV</sequence>
<dbReference type="EMBL" id="FQXU01000014">
    <property type="protein sequence ID" value="SHI45524.1"/>
    <property type="molecule type" value="Genomic_DNA"/>
</dbReference>
<name>A0A1M6B9T8_9CLOT</name>
<protein>
    <recommendedName>
        <fullName evidence="3">DUF2922 domain-containing protein</fullName>
    </recommendedName>
</protein>
<dbReference type="Pfam" id="PF11148">
    <property type="entry name" value="DUF2922"/>
    <property type="match status" value="1"/>
</dbReference>
<evidence type="ECO:0000313" key="1">
    <source>
        <dbReference type="EMBL" id="SHI45524.1"/>
    </source>
</evidence>
<reference evidence="1 2" key="1">
    <citation type="submission" date="2016-11" db="EMBL/GenBank/DDBJ databases">
        <authorList>
            <person name="Jaros S."/>
            <person name="Januszkiewicz K."/>
            <person name="Wedrychowicz H."/>
        </authorList>
    </citation>
    <scope>NUCLEOTIDE SEQUENCE [LARGE SCALE GENOMIC DNA]</scope>
    <source>
        <strain evidence="1 2">DSM 6191</strain>
    </source>
</reference>
<evidence type="ECO:0000313" key="2">
    <source>
        <dbReference type="Proteomes" id="UP000184241"/>
    </source>
</evidence>
<dbReference type="AlphaFoldDB" id="A0A1M6B9T8"/>
<evidence type="ECO:0008006" key="3">
    <source>
        <dbReference type="Google" id="ProtNLM"/>
    </source>
</evidence>
<dbReference type="RefSeq" id="WP_073022190.1">
    <property type="nucleotide sequence ID" value="NZ_FQXU01000014.1"/>
</dbReference>
<dbReference type="InterPro" id="IPR021321">
    <property type="entry name" value="DUF2922"/>
</dbReference>
<gene>
    <name evidence="1" type="ORF">SAMN02745941_03829</name>
</gene>
<dbReference type="Proteomes" id="UP000184241">
    <property type="component" value="Unassembled WGS sequence"/>
</dbReference>
<organism evidence="1 2">
    <name type="scientific">Clostridium intestinale DSM 6191</name>
    <dbReference type="NCBI Taxonomy" id="1121320"/>
    <lineage>
        <taxon>Bacteria</taxon>
        <taxon>Bacillati</taxon>
        <taxon>Bacillota</taxon>
        <taxon>Clostridia</taxon>
        <taxon>Eubacteriales</taxon>
        <taxon>Clostridiaceae</taxon>
        <taxon>Clostridium</taxon>
    </lineage>
</organism>
<proteinExistence type="predicted"/>
<accession>A0A1M6B9T8</accession>